<protein>
    <submittedName>
        <fullName evidence="3">Uncharacterized protein</fullName>
    </submittedName>
</protein>
<keyword evidence="1" id="KW-0175">Coiled coil</keyword>
<proteinExistence type="predicted"/>
<evidence type="ECO:0000313" key="3">
    <source>
        <dbReference type="EMBL" id="MCM1990455.1"/>
    </source>
</evidence>
<dbReference type="PROSITE" id="PS51257">
    <property type="entry name" value="PROKAR_LIPOPROTEIN"/>
    <property type="match status" value="1"/>
</dbReference>
<reference evidence="3" key="2">
    <citation type="submission" date="2021-04" db="EMBL/GenBank/DDBJ databases">
        <authorList>
            <person name="Dong X."/>
        </authorList>
    </citation>
    <scope>NUCLEOTIDE SEQUENCE</scope>
    <source>
        <strain evidence="3">ZWT</strain>
    </source>
</reference>
<feature type="coiled-coil region" evidence="1">
    <location>
        <begin position="25"/>
        <end position="80"/>
    </location>
</feature>
<dbReference type="RefSeq" id="WP_250859487.1">
    <property type="nucleotide sequence ID" value="NZ_JAGSOJ010000002.1"/>
</dbReference>
<name>A0A9J6P1B9_9CLOT</name>
<accession>A0A9J6P1B9</accession>
<organism evidence="3 4">
    <name type="scientific">Oceanirhabdus seepicola</name>
    <dbReference type="NCBI Taxonomy" id="2828781"/>
    <lineage>
        <taxon>Bacteria</taxon>
        <taxon>Bacillati</taxon>
        <taxon>Bacillota</taxon>
        <taxon>Clostridia</taxon>
        <taxon>Eubacteriales</taxon>
        <taxon>Clostridiaceae</taxon>
        <taxon>Oceanirhabdus</taxon>
    </lineage>
</organism>
<keyword evidence="4" id="KW-1185">Reference proteome</keyword>
<reference evidence="3" key="1">
    <citation type="journal article" date="2021" name="mSystems">
        <title>Bacteria and Archaea Synergistically Convert Glycine Betaine to Biogenic Methane in the Formosa Cold Seep of the South China Sea.</title>
        <authorList>
            <person name="Li L."/>
            <person name="Zhang W."/>
            <person name="Zhang S."/>
            <person name="Song L."/>
            <person name="Sun Q."/>
            <person name="Zhang H."/>
            <person name="Xiang H."/>
            <person name="Dong X."/>
        </authorList>
    </citation>
    <scope>NUCLEOTIDE SEQUENCE</scope>
    <source>
        <strain evidence="3">ZWT</strain>
    </source>
</reference>
<sequence length="460" mass="53002">MNKIRKFIVICSVFLVVSLSLSSCKSEGNNEINELKNTLSQTQSQLQDKEEDLEETKIKLNELKKEMEKLKIENEKLLSDDSIKEKNIDEATYEYYKQYFKHYSEQEINIKNKLRNQAGVIAALKEGMNTEDIDFMPLYDVDANSMIKYVSSYCIMSKNLELEEKLQELAYNLSLYVFDGLPINVESIKNEGNKKIAYINLKEKYERKGAYYPSPSWANNRFQGSSGGAATITKLVSAFLQPDYDGEWIDGVKFLYEGKDIQFQHVQGLEETIYREIEGKKDVSILEYFPIEKINRKYTGGFENGGYTEVIKEKFENKLLVEHSDTAVKSASVYEIGEDYVKRIYSSGEGYDENKNYFNEKSNLNYTVLKGPLKIGSSWKNNNSVSIITGIDQGMYTKIGYVNALEITTIFKGGVVRDYYVKGIGFVKEEYDRAENDMYILRASELKEYELLEKDDDANK</sequence>
<feature type="chain" id="PRO_5039908527" evidence="2">
    <location>
        <begin position="23"/>
        <end position="460"/>
    </location>
</feature>
<dbReference type="AlphaFoldDB" id="A0A9J6P1B9"/>
<comment type="caution">
    <text evidence="3">The sequence shown here is derived from an EMBL/GenBank/DDBJ whole genome shotgun (WGS) entry which is preliminary data.</text>
</comment>
<evidence type="ECO:0000313" key="4">
    <source>
        <dbReference type="Proteomes" id="UP001056429"/>
    </source>
</evidence>
<feature type="signal peptide" evidence="2">
    <location>
        <begin position="1"/>
        <end position="22"/>
    </location>
</feature>
<keyword evidence="2" id="KW-0732">Signal</keyword>
<gene>
    <name evidence="3" type="ORF">KDK92_12055</name>
</gene>
<dbReference type="EMBL" id="JAGSOJ010000002">
    <property type="protein sequence ID" value="MCM1990455.1"/>
    <property type="molecule type" value="Genomic_DNA"/>
</dbReference>
<evidence type="ECO:0000256" key="2">
    <source>
        <dbReference type="SAM" id="SignalP"/>
    </source>
</evidence>
<dbReference type="Proteomes" id="UP001056429">
    <property type="component" value="Unassembled WGS sequence"/>
</dbReference>
<evidence type="ECO:0000256" key="1">
    <source>
        <dbReference type="SAM" id="Coils"/>
    </source>
</evidence>